<dbReference type="EMBL" id="JAWQEG010000122">
    <property type="protein sequence ID" value="KAK3894293.1"/>
    <property type="molecule type" value="Genomic_DNA"/>
</dbReference>
<comment type="caution">
    <text evidence="3">The sequence shown here is derived from an EMBL/GenBank/DDBJ whole genome shotgun (WGS) entry which is preliminary data.</text>
</comment>
<keyword evidence="4" id="KW-1185">Reference proteome</keyword>
<proteinExistence type="predicted"/>
<accession>A0AAE1L3G8</accession>
<name>A0AAE1L3G8_PETCI</name>
<protein>
    <submittedName>
        <fullName evidence="3">Uncharacterized protein</fullName>
    </submittedName>
</protein>
<organism evidence="3 4">
    <name type="scientific">Petrolisthes cinctipes</name>
    <name type="common">Flat porcelain crab</name>
    <dbReference type="NCBI Taxonomy" id="88211"/>
    <lineage>
        <taxon>Eukaryota</taxon>
        <taxon>Metazoa</taxon>
        <taxon>Ecdysozoa</taxon>
        <taxon>Arthropoda</taxon>
        <taxon>Crustacea</taxon>
        <taxon>Multicrustacea</taxon>
        <taxon>Malacostraca</taxon>
        <taxon>Eumalacostraca</taxon>
        <taxon>Eucarida</taxon>
        <taxon>Decapoda</taxon>
        <taxon>Pleocyemata</taxon>
        <taxon>Anomura</taxon>
        <taxon>Galatheoidea</taxon>
        <taxon>Porcellanidae</taxon>
        <taxon>Petrolisthes</taxon>
    </lineage>
</organism>
<gene>
    <name evidence="3" type="ORF">Pcinc_001936</name>
    <name evidence="2" type="ORF">Pcinc_002719</name>
</gene>
<feature type="region of interest" description="Disordered" evidence="1">
    <location>
        <begin position="80"/>
        <end position="110"/>
    </location>
</feature>
<evidence type="ECO:0000313" key="2">
    <source>
        <dbReference type="EMBL" id="KAK3893471.1"/>
    </source>
</evidence>
<evidence type="ECO:0000313" key="3">
    <source>
        <dbReference type="EMBL" id="KAK3894293.1"/>
    </source>
</evidence>
<dbReference type="AlphaFoldDB" id="A0AAE1L3G8"/>
<sequence>MSVNHVSKRLGRALLNASKNLKLGGKGEGTLTKDKVLRLAHYFGTAIKEETTVEDMKRAILATLKHFKAEAVDGKIGMQSQKVLKRKDKKRVSTEEWSAHKKEENKKSSG</sequence>
<reference evidence="3" key="1">
    <citation type="submission" date="2023-10" db="EMBL/GenBank/DDBJ databases">
        <title>Genome assemblies of two species of porcelain crab, Petrolisthes cinctipes and Petrolisthes manimaculis (Anomura: Porcellanidae).</title>
        <authorList>
            <person name="Angst P."/>
        </authorList>
    </citation>
    <scope>NUCLEOTIDE SEQUENCE</scope>
    <source>
        <strain evidence="3">PB745_01</strain>
        <tissue evidence="3">Gill</tissue>
    </source>
</reference>
<dbReference type="Proteomes" id="UP001286313">
    <property type="component" value="Unassembled WGS sequence"/>
</dbReference>
<evidence type="ECO:0000256" key="1">
    <source>
        <dbReference type="SAM" id="MobiDB-lite"/>
    </source>
</evidence>
<evidence type="ECO:0000313" key="4">
    <source>
        <dbReference type="Proteomes" id="UP001286313"/>
    </source>
</evidence>
<feature type="compositionally biased region" description="Basic and acidic residues" evidence="1">
    <location>
        <begin position="91"/>
        <end position="110"/>
    </location>
</feature>
<dbReference type="EMBL" id="JAWQEG010000205">
    <property type="protein sequence ID" value="KAK3893471.1"/>
    <property type="molecule type" value="Genomic_DNA"/>
</dbReference>